<dbReference type="Pfam" id="PF07800">
    <property type="entry name" value="DUF1644"/>
    <property type="match status" value="1"/>
</dbReference>
<comment type="caution">
    <text evidence="2">The sequence shown here is derived from an EMBL/GenBank/DDBJ whole genome shotgun (WGS) entry which is preliminary data.</text>
</comment>
<dbReference type="EMBL" id="JANAVB010035820">
    <property type="protein sequence ID" value="KAJ6804396.1"/>
    <property type="molecule type" value="Genomic_DNA"/>
</dbReference>
<keyword evidence="3" id="KW-1185">Reference proteome</keyword>
<evidence type="ECO:0000313" key="3">
    <source>
        <dbReference type="Proteomes" id="UP001140949"/>
    </source>
</evidence>
<evidence type="ECO:0000313" key="2">
    <source>
        <dbReference type="EMBL" id="KAJ6804396.1"/>
    </source>
</evidence>
<feature type="region of interest" description="Disordered" evidence="1">
    <location>
        <begin position="281"/>
        <end position="339"/>
    </location>
</feature>
<feature type="compositionally biased region" description="Acidic residues" evidence="1">
    <location>
        <begin position="223"/>
        <end position="241"/>
    </location>
</feature>
<name>A0AAX6EK76_IRIPA</name>
<reference evidence="2" key="1">
    <citation type="journal article" date="2023" name="GigaByte">
        <title>Genome assembly of the bearded iris, Iris pallida Lam.</title>
        <authorList>
            <person name="Bruccoleri R.E."/>
            <person name="Oakeley E.J."/>
            <person name="Faust A.M.E."/>
            <person name="Altorfer M."/>
            <person name="Dessus-Babus S."/>
            <person name="Burckhardt D."/>
            <person name="Oertli M."/>
            <person name="Naumann U."/>
            <person name="Petersen F."/>
            <person name="Wong J."/>
        </authorList>
    </citation>
    <scope>NUCLEOTIDE SEQUENCE</scope>
    <source>
        <strain evidence="2">GSM-AAB239-AS_SAM_17_03QT</strain>
    </source>
</reference>
<sequence length="339" mass="39253">MVFVEMGRIVKRCRAHQLRRSPYPIPLNRYASERRDWEQATCSVCLEFPHNAVLLLCSSHDKGCRPYMCGTNFRHSNCLDLFKKAYSRPVENPPLDVQEPFLSLSWPPCKKSEPTELSCPLCRGQVKGWTVVEPARLYLNKKKRSCIEDGCSFKGSYKVLRKHVRDSHPRAKPREVDPVLEAKWKALEMQSEQQDVLSTIRSSMPRSVVWGDYVIDMDSGSSDMDDFDDDDEDDEFDDGDGDGGSQEGRTGTDRHIRERLFYFLLQERGLMENLVRFRRNNSAPEEGGSTAVGYRPEEDDDYARDGRNRRRRIADFMRDDRRVRQPQQRSRGRSASGRS</sequence>
<organism evidence="2 3">
    <name type="scientific">Iris pallida</name>
    <name type="common">Sweet iris</name>
    <dbReference type="NCBI Taxonomy" id="29817"/>
    <lineage>
        <taxon>Eukaryota</taxon>
        <taxon>Viridiplantae</taxon>
        <taxon>Streptophyta</taxon>
        <taxon>Embryophyta</taxon>
        <taxon>Tracheophyta</taxon>
        <taxon>Spermatophyta</taxon>
        <taxon>Magnoliopsida</taxon>
        <taxon>Liliopsida</taxon>
        <taxon>Asparagales</taxon>
        <taxon>Iridaceae</taxon>
        <taxon>Iridoideae</taxon>
        <taxon>Irideae</taxon>
        <taxon>Iris</taxon>
    </lineage>
</organism>
<accession>A0AAX6EK76</accession>
<proteinExistence type="predicted"/>
<gene>
    <name evidence="2" type="ORF">M6B38_183030</name>
</gene>
<protein>
    <submittedName>
        <fullName evidence="2">Uncharacterized protein</fullName>
    </submittedName>
</protein>
<evidence type="ECO:0000256" key="1">
    <source>
        <dbReference type="SAM" id="MobiDB-lite"/>
    </source>
</evidence>
<feature type="compositionally biased region" description="Low complexity" evidence="1">
    <location>
        <begin position="325"/>
        <end position="339"/>
    </location>
</feature>
<dbReference type="PANTHER" id="PTHR31197:SF12">
    <property type="entry name" value="OS02G0770600 PROTEIN"/>
    <property type="match status" value="1"/>
</dbReference>
<dbReference type="AlphaFoldDB" id="A0AAX6EK76"/>
<dbReference type="PANTHER" id="PTHR31197">
    <property type="entry name" value="OS01G0612600 PROTEIN"/>
    <property type="match status" value="1"/>
</dbReference>
<feature type="compositionally biased region" description="Basic and acidic residues" evidence="1">
    <location>
        <begin position="313"/>
        <end position="323"/>
    </location>
</feature>
<dbReference type="Proteomes" id="UP001140949">
    <property type="component" value="Unassembled WGS sequence"/>
</dbReference>
<feature type="region of interest" description="Disordered" evidence="1">
    <location>
        <begin position="220"/>
        <end position="252"/>
    </location>
</feature>
<reference evidence="2" key="2">
    <citation type="submission" date="2023-04" db="EMBL/GenBank/DDBJ databases">
        <authorList>
            <person name="Bruccoleri R.E."/>
            <person name="Oakeley E.J."/>
            <person name="Faust A.-M."/>
            <person name="Dessus-Babus S."/>
            <person name="Altorfer M."/>
            <person name="Burckhardt D."/>
            <person name="Oertli M."/>
            <person name="Naumann U."/>
            <person name="Petersen F."/>
            <person name="Wong J."/>
        </authorList>
    </citation>
    <scope>NUCLEOTIDE SEQUENCE</scope>
    <source>
        <strain evidence="2">GSM-AAB239-AS_SAM_17_03QT</strain>
        <tissue evidence="2">Leaf</tissue>
    </source>
</reference>
<dbReference type="InterPro" id="IPR012866">
    <property type="entry name" value="DUF1644"/>
</dbReference>